<sequence>MNWQHKIGYLLGQPVGISFIDGTGTSGVLFDAYGGSLYVMEYLYHSQFAMKHYNYNTIQDIHPFPSCYNQR</sequence>
<dbReference type="EMBL" id="JAOTPO010000008">
    <property type="protein sequence ID" value="MDE5414316.1"/>
    <property type="molecule type" value="Genomic_DNA"/>
</dbReference>
<evidence type="ECO:0000313" key="2">
    <source>
        <dbReference type="Proteomes" id="UP001148125"/>
    </source>
</evidence>
<evidence type="ECO:0000313" key="1">
    <source>
        <dbReference type="EMBL" id="MDE5414316.1"/>
    </source>
</evidence>
<protein>
    <submittedName>
        <fullName evidence="1">Uncharacterized protein</fullName>
    </submittedName>
</protein>
<dbReference type="Proteomes" id="UP001148125">
    <property type="component" value="Unassembled WGS sequence"/>
</dbReference>
<reference evidence="1" key="1">
    <citation type="submission" date="2024-05" db="EMBL/GenBank/DDBJ databases">
        <title>Alkalihalobacillus sp. strain MEB203 novel alkaliphilic bacterium from Lonar Lake, India.</title>
        <authorList>
            <person name="Joshi A."/>
            <person name="Thite S."/>
            <person name="Mengade P."/>
        </authorList>
    </citation>
    <scope>NUCLEOTIDE SEQUENCE</scope>
    <source>
        <strain evidence="1">MEB 203</strain>
    </source>
</reference>
<keyword evidence="2" id="KW-1185">Reference proteome</keyword>
<comment type="caution">
    <text evidence="1">The sequence shown here is derived from an EMBL/GenBank/DDBJ whole genome shotgun (WGS) entry which is preliminary data.</text>
</comment>
<name>A0ABT5VGL7_9BACI</name>
<accession>A0ABT5VGL7</accession>
<gene>
    <name evidence="1" type="ORF">N7Z68_13120</name>
</gene>
<dbReference type="RefSeq" id="WP_275118925.1">
    <property type="nucleotide sequence ID" value="NZ_JAOTPO010000008.1"/>
</dbReference>
<proteinExistence type="predicted"/>
<organism evidence="1 2">
    <name type="scientific">Alkalihalobacterium chitinilyticum</name>
    <dbReference type="NCBI Taxonomy" id="2980103"/>
    <lineage>
        <taxon>Bacteria</taxon>
        <taxon>Bacillati</taxon>
        <taxon>Bacillota</taxon>
        <taxon>Bacilli</taxon>
        <taxon>Bacillales</taxon>
        <taxon>Bacillaceae</taxon>
        <taxon>Alkalihalobacterium</taxon>
    </lineage>
</organism>